<feature type="domain" description="Integrase catalytic" evidence="2">
    <location>
        <begin position="123"/>
        <end position="310"/>
    </location>
</feature>
<dbReference type="InterPro" id="IPR001584">
    <property type="entry name" value="Integrase_cat-core"/>
</dbReference>
<comment type="caution">
    <text evidence="3">The sequence shown here is derived from an EMBL/GenBank/DDBJ whole genome shotgun (WGS) entry which is preliminary data.</text>
</comment>
<dbReference type="NCBIfam" id="NF033546">
    <property type="entry name" value="transpos_IS21"/>
    <property type="match status" value="1"/>
</dbReference>
<evidence type="ECO:0000256" key="1">
    <source>
        <dbReference type="ARBA" id="ARBA00009277"/>
    </source>
</evidence>
<dbReference type="PROSITE" id="PS50994">
    <property type="entry name" value="INTEGRASE"/>
    <property type="match status" value="1"/>
</dbReference>
<protein>
    <recommendedName>
        <fullName evidence="2">Integrase catalytic domain-containing protein</fullName>
    </recommendedName>
</protein>
<dbReference type="SUPFAM" id="SSF53098">
    <property type="entry name" value="Ribonuclease H-like"/>
    <property type="match status" value="1"/>
</dbReference>
<proteinExistence type="inferred from homology"/>
<dbReference type="GO" id="GO:0003676">
    <property type="term" value="F:nucleic acid binding"/>
    <property type="evidence" value="ECO:0007669"/>
    <property type="project" value="InterPro"/>
</dbReference>
<name>A0A0F9MMI1_9ZZZZ</name>
<dbReference type="GO" id="GO:0015074">
    <property type="term" value="P:DNA integration"/>
    <property type="evidence" value="ECO:0007669"/>
    <property type="project" value="InterPro"/>
</dbReference>
<gene>
    <name evidence="3" type="ORF">LCGC14_1073240</name>
</gene>
<dbReference type="AlphaFoldDB" id="A0A0F9MMI1"/>
<comment type="similarity">
    <text evidence="1">Belongs to the transposase IS21/IS408/IS1162 family.</text>
</comment>
<dbReference type="PANTHER" id="PTHR35004">
    <property type="entry name" value="TRANSPOSASE RV3428C-RELATED"/>
    <property type="match status" value="1"/>
</dbReference>
<reference evidence="3" key="1">
    <citation type="journal article" date="2015" name="Nature">
        <title>Complex archaea that bridge the gap between prokaryotes and eukaryotes.</title>
        <authorList>
            <person name="Spang A."/>
            <person name="Saw J.H."/>
            <person name="Jorgensen S.L."/>
            <person name="Zaremba-Niedzwiedzka K."/>
            <person name="Martijn J."/>
            <person name="Lind A.E."/>
            <person name="van Eijk R."/>
            <person name="Schleper C."/>
            <person name="Guy L."/>
            <person name="Ettema T.J."/>
        </authorList>
    </citation>
    <scope>NUCLEOTIDE SEQUENCE</scope>
</reference>
<evidence type="ECO:0000259" key="2">
    <source>
        <dbReference type="PROSITE" id="PS50994"/>
    </source>
</evidence>
<dbReference type="Gene3D" id="3.30.420.10">
    <property type="entry name" value="Ribonuclease H-like superfamily/Ribonuclease H"/>
    <property type="match status" value="1"/>
</dbReference>
<dbReference type="EMBL" id="LAZR01004639">
    <property type="protein sequence ID" value="KKN06834.1"/>
    <property type="molecule type" value="Genomic_DNA"/>
</dbReference>
<dbReference type="InterPro" id="IPR036397">
    <property type="entry name" value="RNaseH_sf"/>
</dbReference>
<accession>A0A0F9MMI1</accession>
<organism evidence="3">
    <name type="scientific">marine sediment metagenome</name>
    <dbReference type="NCBI Taxonomy" id="412755"/>
    <lineage>
        <taxon>unclassified sequences</taxon>
        <taxon>metagenomes</taxon>
        <taxon>ecological metagenomes</taxon>
    </lineage>
</organism>
<evidence type="ECO:0000313" key="3">
    <source>
        <dbReference type="EMBL" id="KKN06834.1"/>
    </source>
</evidence>
<dbReference type="Pfam" id="PF22483">
    <property type="entry name" value="Mu-transpos_C_2"/>
    <property type="match status" value="1"/>
</dbReference>
<sequence length="494" mass="57633">MVTDQQVRRLMKLSQTEKTLSLAAAKGGMDEKTARKYLRLGKLPSELKVEHNWRTRPDPFSEVWEEVSCLLSFNTGLEAKTLFQELQRQFPGRFQDGQLRTLQRRVKTWRALEGPAKEVFFAQEYHPGELCSSDFTSMNELNVTIQSQRFDHLVYHFVLPYSNWEAGTICFSESFESLSEGFQNGLWKLGGVPKGHRTDRLTAAVHKDIHPENFTRRYRGLLDHYGMEGHRTNADSPHENGDVEQRHHRFKVAVDQALMLRGSRDFEDRKAYNVFLEKLYDQLNAGRQDRLAEELVLLRRLPQRRLESYKSVEVRVSQGSTIRVNHNVYSVESRLIGEKVRVRLYAEEIQVWYAQRQIDTFARLRGVGKHRIQYRHIIDWLVRKPGAFENYRYRDDLYPTIHFRIAYDQLQQAFAPARANKEYLRILQYAALLSEVAVESALSHLIFEGELATLETVEHVLFSELEPELTEVHIDPVDLSSYDCLLEPDEVVSC</sequence>
<dbReference type="PANTHER" id="PTHR35004:SF7">
    <property type="entry name" value="INTEGRASE PROTEIN"/>
    <property type="match status" value="1"/>
</dbReference>
<dbReference type="InterPro" id="IPR054353">
    <property type="entry name" value="IstA-like_C"/>
</dbReference>
<dbReference type="InterPro" id="IPR012337">
    <property type="entry name" value="RNaseH-like_sf"/>
</dbReference>